<evidence type="ECO:0000256" key="1">
    <source>
        <dbReference type="SAM" id="Phobius"/>
    </source>
</evidence>
<sequence length="88" mass="9200">MTMEKLGVKGAIVSGAVASGVLHALFGLAYLGAPNMMRGAYNMMMYNSVQFNMGAFSATGWIGNIIIGAVFGAVLGYLIAVSYNWAAK</sequence>
<name>A0A8T3YN32_9ARCH</name>
<reference evidence="2" key="1">
    <citation type="submission" date="2020-07" db="EMBL/GenBank/DDBJ databases">
        <title>Huge and variable diversity of episymbiotic CPR bacteria and DPANN archaea in groundwater ecosystems.</title>
        <authorList>
            <person name="He C.Y."/>
            <person name="Keren R."/>
            <person name="Whittaker M."/>
            <person name="Farag I.F."/>
            <person name="Doudna J."/>
            <person name="Cate J.H.D."/>
            <person name="Banfield J.F."/>
        </authorList>
    </citation>
    <scope>NUCLEOTIDE SEQUENCE</scope>
    <source>
        <strain evidence="2">NC_groundwater_1296_Ag_S-0.2um_52_80</strain>
    </source>
</reference>
<organism evidence="2 3">
    <name type="scientific">Candidatus Iainarchaeum sp</name>
    <dbReference type="NCBI Taxonomy" id="3101447"/>
    <lineage>
        <taxon>Archaea</taxon>
        <taxon>Candidatus Iainarchaeota</taxon>
        <taxon>Candidatus Iainarchaeia</taxon>
        <taxon>Candidatus Iainarchaeales</taxon>
        <taxon>Candidatus Iainarchaeaceae</taxon>
        <taxon>Candidatus Iainarchaeum</taxon>
    </lineage>
</organism>
<protein>
    <submittedName>
        <fullName evidence="2">Uncharacterized protein</fullName>
    </submittedName>
</protein>
<dbReference type="AlphaFoldDB" id="A0A8T3YN32"/>
<keyword evidence="1" id="KW-0812">Transmembrane</keyword>
<dbReference type="Proteomes" id="UP000732298">
    <property type="component" value="Unassembled WGS sequence"/>
</dbReference>
<keyword evidence="1" id="KW-0472">Membrane</keyword>
<dbReference type="EMBL" id="JACQPB010000025">
    <property type="protein sequence ID" value="MBI4210271.1"/>
    <property type="molecule type" value="Genomic_DNA"/>
</dbReference>
<evidence type="ECO:0000313" key="3">
    <source>
        <dbReference type="Proteomes" id="UP000732298"/>
    </source>
</evidence>
<proteinExistence type="predicted"/>
<feature type="transmembrane region" description="Helical" evidence="1">
    <location>
        <begin position="12"/>
        <end position="33"/>
    </location>
</feature>
<accession>A0A8T3YN32</accession>
<keyword evidence="1" id="KW-1133">Transmembrane helix</keyword>
<comment type="caution">
    <text evidence="2">The sequence shown here is derived from an EMBL/GenBank/DDBJ whole genome shotgun (WGS) entry which is preliminary data.</text>
</comment>
<gene>
    <name evidence="2" type="ORF">HY544_02070</name>
</gene>
<evidence type="ECO:0000313" key="2">
    <source>
        <dbReference type="EMBL" id="MBI4210271.1"/>
    </source>
</evidence>
<feature type="transmembrane region" description="Helical" evidence="1">
    <location>
        <begin position="53"/>
        <end position="80"/>
    </location>
</feature>